<dbReference type="RefSeq" id="WP_138955414.1">
    <property type="nucleotide sequence ID" value="NZ_AP019799.1"/>
</dbReference>
<evidence type="ECO:0000256" key="1">
    <source>
        <dbReference type="PROSITE-ProRule" id="PRU00473"/>
    </source>
</evidence>
<dbReference type="Pfam" id="PF09850">
    <property type="entry name" value="DotU"/>
    <property type="match status" value="1"/>
</dbReference>
<dbReference type="NCBIfam" id="TIGR03349">
    <property type="entry name" value="IV_VI_DotU"/>
    <property type="match status" value="1"/>
</dbReference>
<dbReference type="Gene3D" id="3.30.1330.60">
    <property type="entry name" value="OmpA-like domain"/>
    <property type="match status" value="1"/>
</dbReference>
<proteinExistence type="predicted"/>
<dbReference type="InterPro" id="IPR017733">
    <property type="entry name" value="OmpA-like_dom_proteobacteria"/>
</dbReference>
<reference evidence="6" key="1">
    <citation type="submission" date="2019-07" db="EMBL/GenBank/DDBJ databases">
        <title>Complete Genome Sequences of Vibrion rotiferianus strain AM7.</title>
        <authorList>
            <person name="Miyazaki K."/>
            <person name="Wiseschart A."/>
            <person name="Pootanakit K."/>
            <person name="Ishimori K."/>
            <person name="Kitahara K."/>
        </authorList>
    </citation>
    <scope>NUCLEOTIDE SEQUENCE [LARGE SCALE GENOMIC DNA]</scope>
    <source>
        <strain evidence="6">AM7</strain>
    </source>
</reference>
<feature type="coiled-coil region" evidence="2">
    <location>
        <begin position="76"/>
        <end position="103"/>
    </location>
</feature>
<organism evidence="5 6">
    <name type="scientific">Vibrio rotiferianus</name>
    <dbReference type="NCBI Taxonomy" id="190895"/>
    <lineage>
        <taxon>Bacteria</taxon>
        <taxon>Pseudomonadati</taxon>
        <taxon>Pseudomonadota</taxon>
        <taxon>Gammaproteobacteria</taxon>
        <taxon>Vibrionales</taxon>
        <taxon>Vibrionaceae</taxon>
        <taxon>Vibrio</taxon>
    </lineage>
</organism>
<dbReference type="PROSITE" id="PS51123">
    <property type="entry name" value="OMPA_2"/>
    <property type="match status" value="1"/>
</dbReference>
<protein>
    <submittedName>
        <fullName evidence="5">Flagellar motor protein</fullName>
    </submittedName>
</protein>
<keyword evidence="1" id="KW-0472">Membrane</keyword>
<dbReference type="CDD" id="cd07185">
    <property type="entry name" value="OmpA_C-like"/>
    <property type="match status" value="1"/>
</dbReference>
<feature type="region of interest" description="Disordered" evidence="3">
    <location>
        <begin position="1"/>
        <end position="25"/>
    </location>
</feature>
<dbReference type="InterPro" id="IPR038522">
    <property type="entry name" value="T4/T6SS_DotU_sf"/>
</dbReference>
<dbReference type="EMBL" id="AP019799">
    <property type="protein sequence ID" value="BBL90775.1"/>
    <property type="molecule type" value="Genomic_DNA"/>
</dbReference>
<dbReference type="InterPro" id="IPR017732">
    <property type="entry name" value="T4/T6SS_DotU"/>
</dbReference>
<feature type="domain" description="OmpA-like" evidence="4">
    <location>
        <begin position="308"/>
        <end position="428"/>
    </location>
</feature>
<gene>
    <name evidence="5" type="ORF">VroAM7_34280</name>
</gene>
<dbReference type="InterPro" id="IPR006665">
    <property type="entry name" value="OmpA-like"/>
</dbReference>
<evidence type="ECO:0000259" key="4">
    <source>
        <dbReference type="PROSITE" id="PS51123"/>
    </source>
</evidence>
<dbReference type="NCBIfam" id="NF038228">
    <property type="entry name" value="IcmH_DotU_IVB"/>
    <property type="match status" value="1"/>
</dbReference>
<dbReference type="Proteomes" id="UP000315115">
    <property type="component" value="Chromosome 2"/>
</dbReference>
<name>A0A510IAH5_9VIBR</name>
<dbReference type="Gene3D" id="1.25.40.590">
    <property type="entry name" value="Type IV / VI secretion system, DotU"/>
    <property type="match status" value="1"/>
</dbReference>
<evidence type="ECO:0000256" key="3">
    <source>
        <dbReference type="SAM" id="MobiDB-lite"/>
    </source>
</evidence>
<dbReference type="AlphaFoldDB" id="A0A510IAH5"/>
<dbReference type="NCBIfam" id="TIGR03350">
    <property type="entry name" value="type_VI_ompA"/>
    <property type="match status" value="1"/>
</dbReference>
<evidence type="ECO:0000256" key="2">
    <source>
        <dbReference type="SAM" id="Coils"/>
    </source>
</evidence>
<keyword evidence="5" id="KW-0282">Flagellum</keyword>
<dbReference type="PANTHER" id="PTHR38033">
    <property type="entry name" value="MEMBRANE PROTEIN-RELATED"/>
    <property type="match status" value="1"/>
</dbReference>
<dbReference type="Pfam" id="PF00691">
    <property type="entry name" value="OmpA"/>
    <property type="match status" value="1"/>
</dbReference>
<dbReference type="SUPFAM" id="SSF103088">
    <property type="entry name" value="OmpA-like"/>
    <property type="match status" value="1"/>
</dbReference>
<evidence type="ECO:0000313" key="5">
    <source>
        <dbReference type="EMBL" id="BBL90775.1"/>
    </source>
</evidence>
<dbReference type="InterPro" id="IPR036737">
    <property type="entry name" value="OmpA-like_sf"/>
</dbReference>
<sequence>MEQTIVKPSPGRKKPPTTKEVSSDSTIVLSSNAEHINNDSIVAYGSNPVLAEANGILSIVAQIRATATHSDIHHLKESLAQKLRDYENRLRQQEVSLETIDIARYSLCCVIDEAVLNTNWGGQSAWSHDSLLSSFYSSSKGGEAFYENLKKCMDTAESNLDLLELMFVCMSLGFVGQYRLEQNGLESHRRLRKQVTSILKNFGRCNNIEWAYDPTESVTSGSQSAESAPIWVLCSVTAAILVCVFMYFNHALNSASNKTFSNLMNLVSKDQSIISTSTIINTKPIAEKFSVYLATEIEKGIVSVDSLQDRVRITIKAQDLFESGSAELVEYIDPIIFKIGQTLESVEGKIVITGHTDDKPIFTSKFPSNWHLSLARATALTDRLLDSGALKSRVIPEGVGDARPLVENDSESNRSINRRIEIDLLLTK</sequence>
<dbReference type="PANTHER" id="PTHR38033:SF1">
    <property type="entry name" value="DOTU FAMILY TYPE IV_VI SECRETION SYSTEM PROTEIN"/>
    <property type="match status" value="1"/>
</dbReference>
<dbReference type="GO" id="GO:0016020">
    <property type="term" value="C:membrane"/>
    <property type="evidence" value="ECO:0007669"/>
    <property type="project" value="UniProtKB-UniRule"/>
</dbReference>
<keyword evidence="5" id="KW-0966">Cell projection</keyword>
<keyword evidence="5" id="KW-0969">Cilium</keyword>
<accession>A0A510IAH5</accession>
<keyword evidence="2" id="KW-0175">Coiled coil</keyword>
<evidence type="ECO:0000313" key="6">
    <source>
        <dbReference type="Proteomes" id="UP000315115"/>
    </source>
</evidence>